<reference evidence="7 8" key="1">
    <citation type="submission" date="2016-07" db="EMBL/GenBank/DDBJ databases">
        <title>Pervasive Adenine N6-methylation of Active Genes in Fungi.</title>
        <authorList>
            <consortium name="DOE Joint Genome Institute"/>
            <person name="Mondo S.J."/>
            <person name="Dannebaum R.O."/>
            <person name="Kuo R.C."/>
            <person name="Labutti K."/>
            <person name="Haridas S."/>
            <person name="Kuo A."/>
            <person name="Salamov A."/>
            <person name="Ahrendt S.R."/>
            <person name="Lipzen A."/>
            <person name="Sullivan W."/>
            <person name="Andreopoulos W.B."/>
            <person name="Clum A."/>
            <person name="Lindquist E."/>
            <person name="Daum C."/>
            <person name="Ramamoorthy G.K."/>
            <person name="Gryganskyi A."/>
            <person name="Culley D."/>
            <person name="Magnuson J.K."/>
            <person name="James T.Y."/>
            <person name="O'Malley M.A."/>
            <person name="Stajich J.E."/>
            <person name="Spatafora J.W."/>
            <person name="Visel A."/>
            <person name="Grigoriev I.V."/>
        </authorList>
    </citation>
    <scope>NUCLEOTIDE SEQUENCE [LARGE SCALE GENOMIC DNA]</scope>
    <source>
        <strain evidence="7 8">CBS 931.73</strain>
    </source>
</reference>
<evidence type="ECO:0000256" key="5">
    <source>
        <dbReference type="ARBA" id="ARBA00023002"/>
    </source>
</evidence>
<name>A0A1Y1X7A6_9FUNG</name>
<evidence type="ECO:0000313" key="8">
    <source>
        <dbReference type="Proteomes" id="UP000193498"/>
    </source>
</evidence>
<evidence type="ECO:0000259" key="6">
    <source>
        <dbReference type="Pfam" id="PF01266"/>
    </source>
</evidence>
<dbReference type="GO" id="GO:0003884">
    <property type="term" value="F:D-amino-acid oxidase activity"/>
    <property type="evidence" value="ECO:0007669"/>
    <property type="project" value="InterPro"/>
</dbReference>
<dbReference type="InterPro" id="IPR006076">
    <property type="entry name" value="FAD-dep_OxRdtase"/>
</dbReference>
<dbReference type="Pfam" id="PF01266">
    <property type="entry name" value="DAO"/>
    <property type="match status" value="1"/>
</dbReference>
<comment type="caution">
    <text evidence="7">The sequence shown here is derived from an EMBL/GenBank/DDBJ whole genome shotgun (WGS) entry which is preliminary data.</text>
</comment>
<dbReference type="InParanoid" id="A0A1Y1X7A6"/>
<dbReference type="STRING" id="1314790.A0A1Y1X7A6"/>
<comment type="similarity">
    <text evidence="2">Belongs to the DAMOX/DASOX family.</text>
</comment>
<proteinExistence type="inferred from homology"/>
<dbReference type="InterPro" id="IPR023209">
    <property type="entry name" value="DAO"/>
</dbReference>
<keyword evidence="8" id="KW-1185">Reference proteome</keyword>
<dbReference type="PANTHER" id="PTHR11530:SF25">
    <property type="entry name" value="FAD DEPENDENT OXIDOREDUCTASE DOMAIN-CONTAINING PROTEIN"/>
    <property type="match status" value="1"/>
</dbReference>
<evidence type="ECO:0000256" key="2">
    <source>
        <dbReference type="ARBA" id="ARBA00006730"/>
    </source>
</evidence>
<gene>
    <name evidence="7" type="ORF">K493DRAFT_308147</name>
</gene>
<dbReference type="Gene3D" id="3.40.50.720">
    <property type="entry name" value="NAD(P)-binding Rossmann-like Domain"/>
    <property type="match status" value="1"/>
</dbReference>
<evidence type="ECO:0000256" key="4">
    <source>
        <dbReference type="ARBA" id="ARBA00022827"/>
    </source>
</evidence>
<dbReference type="Gene3D" id="3.30.9.10">
    <property type="entry name" value="D-Amino Acid Oxidase, subunit A, domain 2"/>
    <property type="match status" value="1"/>
</dbReference>
<keyword evidence="5" id="KW-0560">Oxidoreductase</keyword>
<dbReference type="Proteomes" id="UP000193498">
    <property type="component" value="Unassembled WGS sequence"/>
</dbReference>
<dbReference type="GO" id="GO:0005737">
    <property type="term" value="C:cytoplasm"/>
    <property type="evidence" value="ECO:0007669"/>
    <property type="project" value="TreeGrafter"/>
</dbReference>
<dbReference type="EMBL" id="MCFE01000712">
    <property type="protein sequence ID" value="ORX81224.1"/>
    <property type="molecule type" value="Genomic_DNA"/>
</dbReference>
<dbReference type="AlphaFoldDB" id="A0A1Y1X7A6"/>
<dbReference type="OrthoDB" id="3056491at2759"/>
<evidence type="ECO:0000313" key="7">
    <source>
        <dbReference type="EMBL" id="ORX81224.1"/>
    </source>
</evidence>
<dbReference type="GO" id="GO:0019478">
    <property type="term" value="P:D-amino acid catabolic process"/>
    <property type="evidence" value="ECO:0007669"/>
    <property type="project" value="TreeGrafter"/>
</dbReference>
<feature type="domain" description="FAD dependent oxidoreductase" evidence="6">
    <location>
        <begin position="180"/>
        <end position="290"/>
    </location>
</feature>
<keyword evidence="4" id="KW-0274">FAD</keyword>
<dbReference type="GO" id="GO:0071949">
    <property type="term" value="F:FAD binding"/>
    <property type="evidence" value="ECO:0007669"/>
    <property type="project" value="InterPro"/>
</dbReference>
<accession>A0A1Y1X7A6</accession>
<evidence type="ECO:0000256" key="3">
    <source>
        <dbReference type="ARBA" id="ARBA00022630"/>
    </source>
</evidence>
<protein>
    <recommendedName>
        <fullName evidence="6">FAD dependent oxidoreductase domain-containing protein</fullName>
    </recommendedName>
</protein>
<sequence>MSNLRSYQPIPMLQQGETMISSKADSWAIFTQKRISSHFEPQASISRQKSLQYWTTYPYAQPRAHGNEIVSKIAGALWEWPPAVCGSNGKDTKEQLEDLKTWSQVLYIQLKNIANRYGAKETGIHGLQKKHETKSVCEDFNDDLSHLIEKYRINTNLEKKGYNIVDGSKQTLSTKEKKLKAEEGRFKFIVPRNDNILILGGYAQMGQEALEWDEENGMMSTGYLERMRAGCVNLYPNLAAEFTNYYYCAGIWPFCDEPCVGQDELNPRLFHNYGHGGSGFTLSYACALDTCQIVKSNFKTEFRPTSNL</sequence>
<dbReference type="PANTHER" id="PTHR11530">
    <property type="entry name" value="D-AMINO ACID OXIDASE"/>
    <property type="match status" value="1"/>
</dbReference>
<keyword evidence="3" id="KW-0285">Flavoprotein</keyword>
<evidence type="ECO:0000256" key="1">
    <source>
        <dbReference type="ARBA" id="ARBA00001974"/>
    </source>
</evidence>
<organism evidence="7 8">
    <name type="scientific">Basidiobolus meristosporus CBS 931.73</name>
    <dbReference type="NCBI Taxonomy" id="1314790"/>
    <lineage>
        <taxon>Eukaryota</taxon>
        <taxon>Fungi</taxon>
        <taxon>Fungi incertae sedis</taxon>
        <taxon>Zoopagomycota</taxon>
        <taxon>Entomophthoromycotina</taxon>
        <taxon>Basidiobolomycetes</taxon>
        <taxon>Basidiobolales</taxon>
        <taxon>Basidiobolaceae</taxon>
        <taxon>Basidiobolus</taxon>
    </lineage>
</organism>
<comment type="cofactor">
    <cofactor evidence="1">
        <name>FAD</name>
        <dbReference type="ChEBI" id="CHEBI:57692"/>
    </cofactor>
</comment>